<dbReference type="Pfam" id="PF25574">
    <property type="entry name" value="TPR_IMB1"/>
    <property type="match status" value="1"/>
</dbReference>
<feature type="compositionally biased region" description="Acidic residues" evidence="6">
    <location>
        <begin position="251"/>
        <end position="265"/>
    </location>
</feature>
<evidence type="ECO:0000256" key="6">
    <source>
        <dbReference type="SAM" id="MobiDB-lite"/>
    </source>
</evidence>
<keyword evidence="5" id="KW-0653">Protein transport</keyword>
<evidence type="ECO:0000256" key="1">
    <source>
        <dbReference type="ARBA" id="ARBA00004496"/>
    </source>
</evidence>
<feature type="compositionally biased region" description="Acidic residues" evidence="6">
    <location>
        <begin position="449"/>
        <end position="459"/>
    </location>
</feature>
<dbReference type="SUPFAM" id="SSF48371">
    <property type="entry name" value="ARM repeat"/>
    <property type="match status" value="1"/>
</dbReference>
<dbReference type="InterPro" id="IPR058584">
    <property type="entry name" value="IMB1_TNPO1-like_TPR"/>
</dbReference>
<dbReference type="AlphaFoldDB" id="A0A7S1RN32"/>
<dbReference type="PANTHER" id="PTHR10527">
    <property type="entry name" value="IMPORTIN BETA"/>
    <property type="match status" value="1"/>
</dbReference>
<name>A0A7S1RN32_ALECA</name>
<evidence type="ECO:0000313" key="8">
    <source>
        <dbReference type="EMBL" id="CAD9171291.1"/>
    </source>
</evidence>
<dbReference type="InterPro" id="IPR011989">
    <property type="entry name" value="ARM-like"/>
</dbReference>
<organism evidence="8">
    <name type="scientific">Alexandrium catenella</name>
    <name type="common">Red tide dinoflagellate</name>
    <name type="synonym">Gonyaulax catenella</name>
    <dbReference type="NCBI Taxonomy" id="2925"/>
    <lineage>
        <taxon>Eukaryota</taxon>
        <taxon>Sar</taxon>
        <taxon>Alveolata</taxon>
        <taxon>Dinophyceae</taxon>
        <taxon>Gonyaulacales</taxon>
        <taxon>Pyrocystaceae</taxon>
        <taxon>Alexandrium</taxon>
    </lineage>
</organism>
<evidence type="ECO:0000259" key="7">
    <source>
        <dbReference type="Pfam" id="PF25574"/>
    </source>
</evidence>
<feature type="domain" description="Importin subunit beta-1/Transportin-1-like TPR repeats" evidence="7">
    <location>
        <begin position="106"/>
        <end position="255"/>
    </location>
</feature>
<evidence type="ECO:0000256" key="5">
    <source>
        <dbReference type="ARBA" id="ARBA00022927"/>
    </source>
</evidence>
<proteinExistence type="predicted"/>
<dbReference type="GO" id="GO:0005737">
    <property type="term" value="C:cytoplasm"/>
    <property type="evidence" value="ECO:0007669"/>
    <property type="project" value="UniProtKB-SubCell"/>
</dbReference>
<sequence length="736" mass="79632">MAIAQVVEHITENAWVDQCVDFIAQNLTHQHPRVRFSAFVAVGQVAFDHVPHVQETHHALLLPAIVVGIKDVYIRVAAEAVNAFTSLADELDCEDLEPFMEDLLTGMFLRLGQGETKAMQESCLSGIAAVAQLMEEDFLPYYSSVVPALKQIIANATSEKDRSLRGKAFECVSLVGSVVGKETFAEDAHEVMKVMAQMVQSGFAADDPQQESVRDASGKIAEALGKDFKPYVSALLPVLFQTLKNRPTEVDPNDMPDDYDSDDEHPDMSLTVVDGKVLGLKTSVIEEMGDCLGLIRVFISSLEEEFCEFLPPTCQNMLPLLDLQLSEALQAKAFRTWEALVECARNGVDRGCISAATLQELVTVFLEKTIGALRDSAASQKPDESALQAKVVGVSGVIRKAGNGILTGDGVKNIASIAGQLLSSIQVSKDQESSTEDAMHRRKGRASSEDDEDEDDEEGAAATPQSLRFALADVAGALMHTSGDAFAEVALPTFMQFVQSLLKEGASDHDRGLAFYITDDVVNYLGLKSVPYWNGFMTLALQGMSDKDATVREYAASTIGNAAQQQIFAQMAPAAASQLVKLLQKNGERHRRRKAVKAEAKQAALAVDAAIRALGDIGEHHTAALGEHAGKVWGMWLSNLPLKYDEEAGQRTSAQLLRLMSQGHPAVTSAEQLPQVVTILAEVYKTKFSSTEIDKNIFAALASIGEAPLKQIGSGLQEKVQRKIEHILHDGAKAAA</sequence>
<evidence type="ECO:0000256" key="2">
    <source>
        <dbReference type="ARBA" id="ARBA00022448"/>
    </source>
</evidence>
<keyword evidence="4" id="KW-0677">Repeat</keyword>
<feature type="region of interest" description="Disordered" evidence="6">
    <location>
        <begin position="247"/>
        <end position="266"/>
    </location>
</feature>
<accession>A0A7S1RN32</accession>
<protein>
    <recommendedName>
        <fullName evidence="7">Importin subunit beta-1/Transportin-1-like TPR repeats domain-containing protein</fullName>
    </recommendedName>
</protein>
<gene>
    <name evidence="8" type="ORF">ACAT0790_LOCUS48060</name>
</gene>
<dbReference type="InterPro" id="IPR040122">
    <property type="entry name" value="Importin_beta"/>
</dbReference>
<keyword evidence="3" id="KW-0963">Cytoplasm</keyword>
<evidence type="ECO:0000256" key="3">
    <source>
        <dbReference type="ARBA" id="ARBA00022490"/>
    </source>
</evidence>
<dbReference type="EMBL" id="HBGE01080545">
    <property type="protein sequence ID" value="CAD9171291.1"/>
    <property type="molecule type" value="Transcribed_RNA"/>
</dbReference>
<reference evidence="8" key="1">
    <citation type="submission" date="2021-01" db="EMBL/GenBank/DDBJ databases">
        <authorList>
            <person name="Corre E."/>
            <person name="Pelletier E."/>
            <person name="Niang G."/>
            <person name="Scheremetjew M."/>
            <person name="Finn R."/>
            <person name="Kale V."/>
            <person name="Holt S."/>
            <person name="Cochrane G."/>
            <person name="Meng A."/>
            <person name="Brown T."/>
            <person name="Cohen L."/>
        </authorList>
    </citation>
    <scope>NUCLEOTIDE SEQUENCE</scope>
    <source>
        <strain evidence="8">OF101</strain>
    </source>
</reference>
<dbReference type="InterPro" id="IPR016024">
    <property type="entry name" value="ARM-type_fold"/>
</dbReference>
<comment type="subcellular location">
    <subcellularLocation>
        <location evidence="1">Cytoplasm</location>
    </subcellularLocation>
</comment>
<dbReference type="Gene3D" id="1.25.10.10">
    <property type="entry name" value="Leucine-rich Repeat Variant"/>
    <property type="match status" value="1"/>
</dbReference>
<evidence type="ECO:0000256" key="4">
    <source>
        <dbReference type="ARBA" id="ARBA00022737"/>
    </source>
</evidence>
<keyword evidence="2" id="KW-0813">Transport</keyword>
<feature type="region of interest" description="Disordered" evidence="6">
    <location>
        <begin position="428"/>
        <end position="463"/>
    </location>
</feature>
<dbReference type="GO" id="GO:0006606">
    <property type="term" value="P:protein import into nucleus"/>
    <property type="evidence" value="ECO:0007669"/>
    <property type="project" value="InterPro"/>
</dbReference>